<dbReference type="Proteomes" id="UP000284763">
    <property type="component" value="Unassembled WGS sequence"/>
</dbReference>
<organism evidence="2 3">
    <name type="scientific">Methanosalsum natronophilum</name>
    <dbReference type="NCBI Taxonomy" id="768733"/>
    <lineage>
        <taxon>Archaea</taxon>
        <taxon>Methanobacteriati</taxon>
        <taxon>Methanobacteriota</taxon>
        <taxon>Stenosarchaea group</taxon>
        <taxon>Methanomicrobia</taxon>
        <taxon>Methanosarcinales</taxon>
        <taxon>Methanosarcinaceae</taxon>
        <taxon>Methanosalsum</taxon>
    </lineage>
</organism>
<dbReference type="RefSeq" id="WP_259133222.1">
    <property type="nucleotide sequence ID" value="NZ_JANUCS010000001.1"/>
</dbReference>
<comment type="caution">
    <text evidence="2">The sequence shown here is derived from an EMBL/GenBank/DDBJ whole genome shotgun (WGS) entry which is preliminary data.</text>
</comment>
<keyword evidence="1" id="KW-0812">Transmembrane</keyword>
<gene>
    <name evidence="2" type="ORF">D5R95_01185</name>
</gene>
<dbReference type="EMBL" id="QZAB01000081">
    <property type="protein sequence ID" value="RQD91327.1"/>
    <property type="molecule type" value="Genomic_DNA"/>
</dbReference>
<feature type="transmembrane region" description="Helical" evidence="1">
    <location>
        <begin position="16"/>
        <end position="34"/>
    </location>
</feature>
<keyword evidence="1" id="KW-1133">Transmembrane helix</keyword>
<evidence type="ECO:0000313" key="3">
    <source>
        <dbReference type="Proteomes" id="UP000284763"/>
    </source>
</evidence>
<protein>
    <submittedName>
        <fullName evidence="2">Uncharacterized protein</fullName>
    </submittedName>
</protein>
<name>A0A424Z4A9_9EURY</name>
<sequence length="85" mass="9532">MGLMKIKRIKGFKKQIPLVIMTIMLMTLMVPFIGCLSEGNGVESQYCDLDDQSPIIDLDFINESEAYASTSIELATPYTLKQINI</sequence>
<dbReference type="AlphaFoldDB" id="A0A424Z4A9"/>
<proteinExistence type="predicted"/>
<keyword evidence="1" id="KW-0472">Membrane</keyword>
<evidence type="ECO:0000256" key="1">
    <source>
        <dbReference type="SAM" id="Phobius"/>
    </source>
</evidence>
<accession>A0A424Z4A9</accession>
<evidence type="ECO:0000313" key="2">
    <source>
        <dbReference type="EMBL" id="RQD91327.1"/>
    </source>
</evidence>
<reference evidence="2 3" key="1">
    <citation type="submission" date="2018-08" db="EMBL/GenBank/DDBJ databases">
        <title>The metabolism and importance of syntrophic acetate oxidation coupled to methane or sulfide production in haloalkaline environments.</title>
        <authorList>
            <person name="Timmers P.H.A."/>
            <person name="Vavourakis C.D."/>
            <person name="Sorokin D.Y."/>
            <person name="Sinninghe Damste J.S."/>
            <person name="Muyzer G."/>
            <person name="Stams A.J.M."/>
            <person name="Plugge C.M."/>
        </authorList>
    </citation>
    <scope>NUCLEOTIDE SEQUENCE [LARGE SCALE GENOMIC DNA]</scope>
    <source>
        <strain evidence="2">MSAO_Arc3</strain>
    </source>
</reference>